<protein>
    <submittedName>
        <fullName evidence="2">Uncharacterized protein</fullName>
    </submittedName>
</protein>
<dbReference type="AlphaFoldDB" id="A0A5M6DFS8"/>
<organism evidence="2 3">
    <name type="scientific">Adhaeribacter rhizoryzae</name>
    <dbReference type="NCBI Taxonomy" id="2607907"/>
    <lineage>
        <taxon>Bacteria</taxon>
        <taxon>Pseudomonadati</taxon>
        <taxon>Bacteroidota</taxon>
        <taxon>Cytophagia</taxon>
        <taxon>Cytophagales</taxon>
        <taxon>Hymenobacteraceae</taxon>
        <taxon>Adhaeribacter</taxon>
    </lineage>
</organism>
<keyword evidence="1" id="KW-0472">Membrane</keyword>
<reference evidence="2 3" key="1">
    <citation type="submission" date="2019-09" db="EMBL/GenBank/DDBJ databases">
        <title>Genome sequence and assembly of Adhaeribacter sp.</title>
        <authorList>
            <person name="Chhetri G."/>
        </authorList>
    </citation>
    <scope>NUCLEOTIDE SEQUENCE [LARGE SCALE GENOMIC DNA]</scope>
    <source>
        <strain evidence="2 3">DK36</strain>
    </source>
</reference>
<keyword evidence="1" id="KW-0812">Transmembrane</keyword>
<feature type="transmembrane region" description="Helical" evidence="1">
    <location>
        <begin position="280"/>
        <end position="298"/>
    </location>
</feature>
<dbReference type="RefSeq" id="WP_150088464.1">
    <property type="nucleotide sequence ID" value="NZ_VWSF01000007.1"/>
</dbReference>
<feature type="transmembrane region" description="Helical" evidence="1">
    <location>
        <begin position="353"/>
        <end position="372"/>
    </location>
</feature>
<feature type="transmembrane region" description="Helical" evidence="1">
    <location>
        <begin position="23"/>
        <end position="47"/>
    </location>
</feature>
<dbReference type="InterPro" id="IPR043742">
    <property type="entry name" value="DUF5687"/>
</dbReference>
<dbReference type="Proteomes" id="UP000323426">
    <property type="component" value="Unassembled WGS sequence"/>
</dbReference>
<evidence type="ECO:0000313" key="3">
    <source>
        <dbReference type="Proteomes" id="UP000323426"/>
    </source>
</evidence>
<name>A0A5M6DFS8_9BACT</name>
<feature type="transmembrane region" description="Helical" evidence="1">
    <location>
        <begin position="210"/>
        <end position="232"/>
    </location>
</feature>
<feature type="transmembrane region" description="Helical" evidence="1">
    <location>
        <begin position="103"/>
        <end position="129"/>
    </location>
</feature>
<evidence type="ECO:0000313" key="2">
    <source>
        <dbReference type="EMBL" id="KAA5546417.1"/>
    </source>
</evidence>
<feature type="transmembrane region" description="Helical" evidence="1">
    <location>
        <begin position="378"/>
        <end position="401"/>
    </location>
</feature>
<feature type="transmembrane region" description="Helical" evidence="1">
    <location>
        <begin position="135"/>
        <end position="162"/>
    </location>
</feature>
<proteinExistence type="predicted"/>
<keyword evidence="1" id="KW-1133">Transmembrane helix</keyword>
<feature type="transmembrane region" description="Helical" evidence="1">
    <location>
        <begin position="304"/>
        <end position="323"/>
    </location>
</feature>
<comment type="caution">
    <text evidence="2">The sequence shown here is derived from an EMBL/GenBank/DDBJ whole genome shotgun (WGS) entry which is preliminary data.</text>
</comment>
<evidence type="ECO:0000256" key="1">
    <source>
        <dbReference type="SAM" id="Phobius"/>
    </source>
</evidence>
<keyword evidence="3" id="KW-1185">Reference proteome</keyword>
<dbReference type="Pfam" id="PF18940">
    <property type="entry name" value="DUF5687"/>
    <property type="match status" value="1"/>
</dbReference>
<feature type="transmembrane region" description="Helical" evidence="1">
    <location>
        <begin position="447"/>
        <end position="466"/>
    </location>
</feature>
<accession>A0A5M6DFS8</accession>
<gene>
    <name evidence="2" type="ORF">F0145_11025</name>
</gene>
<feature type="transmembrane region" description="Helical" evidence="1">
    <location>
        <begin position="174"/>
        <end position="198"/>
    </location>
</feature>
<feature type="transmembrane region" description="Helical" evidence="1">
    <location>
        <begin position="62"/>
        <end position="82"/>
    </location>
</feature>
<sequence length="490" mass="56012">MLTTLLAHQWKESRRSSVFGQSIAINIILGFFIAYFLLSFLVLGFFIDDLLRQAYPNQNPVAVFNGFLLYFFLVDLFMRFMLQDLPVLAIQPYLHLPIKKARLIHYVLLKSVPSLFNFWALLILVPFMVKILMPAYGIMVAAGWLLSVLLLTFFNNFILIYFKRQLSSNPKLTLLFGVAVVGLMLADYFGLLSLRIASASAFNFLLQNPWLVVLPAVLLALAYRLNYTFLLAHTYPEEIALKRNNAVEGGDITFLNRFGNTGKLIALEMKLIWRHKRSKSVVFMSLLILSYGFIFYPNKLYQEGFGMFLFAGIMMTGMFMFNYGQFVPSWQSGHFDALLTKQISPYQFYLAKFWFFVPTSLVAFLVTLPYAYFGWKVVAINLAACLFNIGVNTFVIFYFSVLNTNRIDLSKSSAFNWQGVGASKFVMMIPLILLPLLVYAPFGYWGIPYWGISAVGFLGLVGFALHKQMLNLVASRFLSHKYKIATGFRQ</sequence>
<feature type="transmembrane region" description="Helical" evidence="1">
    <location>
        <begin position="422"/>
        <end position="441"/>
    </location>
</feature>
<dbReference type="EMBL" id="VWSF01000007">
    <property type="protein sequence ID" value="KAA5546417.1"/>
    <property type="molecule type" value="Genomic_DNA"/>
</dbReference>